<evidence type="ECO:0000256" key="1">
    <source>
        <dbReference type="SAM" id="SignalP"/>
    </source>
</evidence>
<proteinExistence type="predicted"/>
<name>A0ABX1N9Y4_9RHOO</name>
<accession>A0ABX1N9Y4</accession>
<evidence type="ECO:0000313" key="3">
    <source>
        <dbReference type="Proteomes" id="UP000634522"/>
    </source>
</evidence>
<feature type="signal peptide" evidence="1">
    <location>
        <begin position="1"/>
        <end position="24"/>
    </location>
</feature>
<organism evidence="2 3">
    <name type="scientific">Aromatoleum toluolicum</name>
    <dbReference type="NCBI Taxonomy" id="90060"/>
    <lineage>
        <taxon>Bacteria</taxon>
        <taxon>Pseudomonadati</taxon>
        <taxon>Pseudomonadota</taxon>
        <taxon>Betaproteobacteria</taxon>
        <taxon>Rhodocyclales</taxon>
        <taxon>Rhodocyclaceae</taxon>
        <taxon>Aromatoleum</taxon>
    </lineage>
</organism>
<dbReference type="EMBL" id="WTVS01000002">
    <property type="protein sequence ID" value="NMF96038.1"/>
    <property type="molecule type" value="Genomic_DNA"/>
</dbReference>
<feature type="chain" id="PRO_5047504990" evidence="1">
    <location>
        <begin position="25"/>
        <end position="109"/>
    </location>
</feature>
<dbReference type="Proteomes" id="UP000634522">
    <property type="component" value="Unassembled WGS sequence"/>
</dbReference>
<dbReference type="RefSeq" id="WP_169137025.1">
    <property type="nucleotide sequence ID" value="NZ_WTVS01000002.1"/>
</dbReference>
<evidence type="ECO:0000313" key="2">
    <source>
        <dbReference type="EMBL" id="NMF96038.1"/>
    </source>
</evidence>
<keyword evidence="3" id="KW-1185">Reference proteome</keyword>
<keyword evidence="1" id="KW-0732">Signal</keyword>
<sequence length="109" mass="12723">MPSITALIRVLLAALLVMPAAVHADDLRSPADRRWWQGEWKEEYRDGPCQVKSESKRGEFKREIKCKDGIGADWSGEWKSEFRDGPCLVKQDVKRDEFKEEVKCERSRR</sequence>
<protein>
    <submittedName>
        <fullName evidence="2">Uncharacterized protein</fullName>
    </submittedName>
</protein>
<gene>
    <name evidence="2" type="ORF">GPA27_01335</name>
</gene>
<comment type="caution">
    <text evidence="2">The sequence shown here is derived from an EMBL/GenBank/DDBJ whole genome shotgun (WGS) entry which is preliminary data.</text>
</comment>
<reference evidence="2 3" key="1">
    <citation type="submission" date="2019-12" db="EMBL/GenBank/DDBJ databases">
        <title>Comparative genomics gives insights into the taxonomy of the Azoarcus-Aromatoleum group and reveals separate origins of nif in the plant-associated Azoarcus and non-plant-associated Aromatoleum sub-groups.</title>
        <authorList>
            <person name="Lafos M."/>
            <person name="Maluk M."/>
            <person name="Batista M."/>
            <person name="Junghare M."/>
            <person name="Carmona M."/>
            <person name="Faoro H."/>
            <person name="Cruz L.M."/>
            <person name="Battistoni F."/>
            <person name="De Souza E."/>
            <person name="Pedrosa F."/>
            <person name="Chen W.-M."/>
            <person name="Poole P.S."/>
            <person name="Dixon R.A."/>
            <person name="James E.K."/>
        </authorList>
    </citation>
    <scope>NUCLEOTIDE SEQUENCE [LARGE SCALE GENOMIC DNA]</scope>
    <source>
        <strain evidence="2 3">T</strain>
    </source>
</reference>